<organism evidence="2 3">
    <name type="scientific">Eumeta variegata</name>
    <name type="common">Bagworm moth</name>
    <name type="synonym">Eumeta japonica</name>
    <dbReference type="NCBI Taxonomy" id="151549"/>
    <lineage>
        <taxon>Eukaryota</taxon>
        <taxon>Metazoa</taxon>
        <taxon>Ecdysozoa</taxon>
        <taxon>Arthropoda</taxon>
        <taxon>Hexapoda</taxon>
        <taxon>Insecta</taxon>
        <taxon>Pterygota</taxon>
        <taxon>Neoptera</taxon>
        <taxon>Endopterygota</taxon>
        <taxon>Lepidoptera</taxon>
        <taxon>Glossata</taxon>
        <taxon>Ditrysia</taxon>
        <taxon>Tineoidea</taxon>
        <taxon>Psychidae</taxon>
        <taxon>Oiketicinae</taxon>
        <taxon>Eumeta</taxon>
    </lineage>
</organism>
<dbReference type="OrthoDB" id="412981at2759"/>
<evidence type="ECO:0000313" key="2">
    <source>
        <dbReference type="EMBL" id="GBP82095.1"/>
    </source>
</evidence>
<feature type="compositionally biased region" description="Basic and acidic residues" evidence="1">
    <location>
        <begin position="1"/>
        <end position="10"/>
    </location>
</feature>
<reference evidence="2 3" key="1">
    <citation type="journal article" date="2019" name="Commun. Biol.">
        <title>The bagworm genome reveals a unique fibroin gene that provides high tensile strength.</title>
        <authorList>
            <person name="Kono N."/>
            <person name="Nakamura H."/>
            <person name="Ohtoshi R."/>
            <person name="Tomita M."/>
            <person name="Numata K."/>
            <person name="Arakawa K."/>
        </authorList>
    </citation>
    <scope>NUCLEOTIDE SEQUENCE [LARGE SCALE GENOMIC DNA]</scope>
</reference>
<gene>
    <name evidence="2" type="ORF">EVAR_89434_1</name>
</gene>
<evidence type="ECO:0000256" key="1">
    <source>
        <dbReference type="SAM" id="MobiDB-lite"/>
    </source>
</evidence>
<sequence length="145" mass="16333">MEDAERHGYEMLDPDTPTHMPTDVRHRLDVLNTVLGHRIRRPMHVEVVPGLRLSFLHRRHAADLPPPPASAGHCVKRRVRHQKEDTASKGGYGTNADYISWEATIDRANESATSLNQLCRQLTKATAPKCSITDRSGIRFYDAKA</sequence>
<protein>
    <submittedName>
        <fullName evidence="2">Uncharacterized protein</fullName>
    </submittedName>
</protein>
<proteinExistence type="predicted"/>
<feature type="region of interest" description="Disordered" evidence="1">
    <location>
        <begin position="1"/>
        <end position="21"/>
    </location>
</feature>
<keyword evidence="3" id="KW-1185">Reference proteome</keyword>
<comment type="caution">
    <text evidence="2">The sequence shown here is derived from an EMBL/GenBank/DDBJ whole genome shotgun (WGS) entry which is preliminary data.</text>
</comment>
<dbReference type="EMBL" id="BGZK01001547">
    <property type="protein sequence ID" value="GBP82095.1"/>
    <property type="molecule type" value="Genomic_DNA"/>
</dbReference>
<dbReference type="AlphaFoldDB" id="A0A4C1Z656"/>
<name>A0A4C1Z656_EUMVA</name>
<evidence type="ECO:0000313" key="3">
    <source>
        <dbReference type="Proteomes" id="UP000299102"/>
    </source>
</evidence>
<dbReference type="Proteomes" id="UP000299102">
    <property type="component" value="Unassembled WGS sequence"/>
</dbReference>
<accession>A0A4C1Z656</accession>